<dbReference type="SUPFAM" id="SSF53613">
    <property type="entry name" value="Ribokinase-like"/>
    <property type="match status" value="1"/>
</dbReference>
<organism evidence="4 5">
    <name type="scientific">Escherichia coli</name>
    <dbReference type="NCBI Taxonomy" id="562"/>
    <lineage>
        <taxon>Bacteria</taxon>
        <taxon>Pseudomonadati</taxon>
        <taxon>Pseudomonadota</taxon>
        <taxon>Gammaproteobacteria</taxon>
        <taxon>Enterobacterales</taxon>
        <taxon>Enterobacteriaceae</taxon>
        <taxon>Escherichia</taxon>
    </lineage>
</organism>
<dbReference type="EMBL" id="AP022360">
    <property type="protein sequence ID" value="BBU82571.1"/>
    <property type="molecule type" value="Genomic_DNA"/>
</dbReference>
<reference evidence="4 5" key="1">
    <citation type="submission" date="2020-01" db="EMBL/GenBank/DDBJ databases">
        <title>Dynamics of blaIMP-6 dissemination in carbapenem resistant Enterobacteriacea isolated from regional surveillance in Osaka, Japan.</title>
        <authorList>
            <person name="Abe R."/>
            <person name="Akeda Y."/>
            <person name="Sugawara Y."/>
            <person name="Yamamoto N."/>
            <person name="Tomono K."/>
            <person name="Takeuchi D."/>
            <person name="Kawahara R."/>
            <person name="Hamada S."/>
        </authorList>
    </citation>
    <scope>NUCLEOTIDE SEQUENCE [LARGE SCALE GENOMIC DNA]</scope>
    <source>
        <strain evidence="4 5">E300</strain>
    </source>
</reference>
<evidence type="ECO:0000259" key="3">
    <source>
        <dbReference type="Pfam" id="PF00294"/>
    </source>
</evidence>
<sequence>MLIMNMCLNLNTCSNSLIDCNDYFTQFLRWQFIARGRAMREKDYIVIIGSANIDVAGYSHHPLNYADSNPGKIKFTPGGVGRNIAHNLALLGKNAWLLSAVGGDFYGQSLLAQTNQRLKIRCLCR</sequence>
<proteinExistence type="predicted"/>
<accession>A0A8S0FRD5</accession>
<gene>
    <name evidence="4" type="ORF">EIMP300_39710</name>
</gene>
<dbReference type="InterPro" id="IPR002173">
    <property type="entry name" value="Carboh/pur_kinase_PfkB_CS"/>
</dbReference>
<dbReference type="Pfam" id="PF00294">
    <property type="entry name" value="PfkB"/>
    <property type="match status" value="1"/>
</dbReference>
<dbReference type="InterPro" id="IPR011611">
    <property type="entry name" value="PfkB_dom"/>
</dbReference>
<dbReference type="InterPro" id="IPR029056">
    <property type="entry name" value="Ribokinase-like"/>
</dbReference>
<feature type="domain" description="Carbohydrate kinase PfkB" evidence="3">
    <location>
        <begin position="43"/>
        <end position="116"/>
    </location>
</feature>
<dbReference type="AlphaFoldDB" id="A0A8S0FRD5"/>
<dbReference type="Proteomes" id="UP000467488">
    <property type="component" value="Chromosome"/>
</dbReference>
<dbReference type="GO" id="GO:0016301">
    <property type="term" value="F:kinase activity"/>
    <property type="evidence" value="ECO:0007669"/>
    <property type="project" value="UniProtKB-KW"/>
</dbReference>
<dbReference type="PROSITE" id="PS00583">
    <property type="entry name" value="PFKB_KINASES_1"/>
    <property type="match status" value="1"/>
</dbReference>
<evidence type="ECO:0000256" key="2">
    <source>
        <dbReference type="ARBA" id="ARBA00022777"/>
    </source>
</evidence>
<protein>
    <recommendedName>
        <fullName evidence="3">Carbohydrate kinase PfkB domain-containing protein</fullName>
    </recommendedName>
</protein>
<keyword evidence="1" id="KW-0808">Transferase</keyword>
<evidence type="ECO:0000313" key="5">
    <source>
        <dbReference type="Proteomes" id="UP000467488"/>
    </source>
</evidence>
<evidence type="ECO:0000313" key="4">
    <source>
        <dbReference type="EMBL" id="BBU82571.1"/>
    </source>
</evidence>
<keyword evidence="2" id="KW-0418">Kinase</keyword>
<evidence type="ECO:0000256" key="1">
    <source>
        <dbReference type="ARBA" id="ARBA00022679"/>
    </source>
</evidence>
<name>A0A8S0FRD5_ECOLX</name>
<dbReference type="Gene3D" id="3.40.1190.20">
    <property type="match status" value="1"/>
</dbReference>